<dbReference type="InterPro" id="IPR001123">
    <property type="entry name" value="LeuE-type"/>
</dbReference>
<feature type="transmembrane region" description="Helical" evidence="7">
    <location>
        <begin position="71"/>
        <end position="94"/>
    </location>
</feature>
<dbReference type="Pfam" id="PF01810">
    <property type="entry name" value="LysE"/>
    <property type="match status" value="1"/>
</dbReference>
<dbReference type="PANTHER" id="PTHR30086:SF20">
    <property type="entry name" value="ARGININE EXPORTER PROTEIN ARGO-RELATED"/>
    <property type="match status" value="1"/>
</dbReference>
<name>A0A937JSC0_9ACTN</name>
<dbReference type="AlphaFoldDB" id="A0A937JSC0"/>
<reference evidence="8" key="1">
    <citation type="submission" date="2021-01" db="EMBL/GenBank/DDBJ databases">
        <title>WGS of actinomycetes isolated from Thailand.</title>
        <authorList>
            <person name="Thawai C."/>
        </authorList>
    </citation>
    <scope>NUCLEOTIDE SEQUENCE</scope>
    <source>
        <strain evidence="8">RCU-197</strain>
    </source>
</reference>
<gene>
    <name evidence="8" type="ORF">JK359_36090</name>
</gene>
<keyword evidence="9" id="KW-1185">Reference proteome</keyword>
<comment type="caution">
    <text evidence="8">The sequence shown here is derived from an EMBL/GenBank/DDBJ whole genome shotgun (WGS) entry which is preliminary data.</text>
</comment>
<dbReference type="GO" id="GO:0015171">
    <property type="term" value="F:amino acid transmembrane transporter activity"/>
    <property type="evidence" value="ECO:0007669"/>
    <property type="project" value="TreeGrafter"/>
</dbReference>
<evidence type="ECO:0000256" key="3">
    <source>
        <dbReference type="ARBA" id="ARBA00022692"/>
    </source>
</evidence>
<evidence type="ECO:0000256" key="2">
    <source>
        <dbReference type="ARBA" id="ARBA00022475"/>
    </source>
</evidence>
<accession>A0A937JSC0</accession>
<organism evidence="8 9">
    <name type="scientific">Streptomyces actinomycinicus</name>
    <dbReference type="NCBI Taxonomy" id="1695166"/>
    <lineage>
        <taxon>Bacteria</taxon>
        <taxon>Bacillati</taxon>
        <taxon>Actinomycetota</taxon>
        <taxon>Actinomycetes</taxon>
        <taxon>Kitasatosporales</taxon>
        <taxon>Streptomycetaceae</taxon>
        <taxon>Streptomyces</taxon>
    </lineage>
</organism>
<evidence type="ECO:0000256" key="1">
    <source>
        <dbReference type="ARBA" id="ARBA00004651"/>
    </source>
</evidence>
<dbReference type="EMBL" id="JAERRK010000030">
    <property type="protein sequence ID" value="MBL1087311.1"/>
    <property type="molecule type" value="Genomic_DNA"/>
</dbReference>
<dbReference type="GO" id="GO:0005886">
    <property type="term" value="C:plasma membrane"/>
    <property type="evidence" value="ECO:0007669"/>
    <property type="project" value="UniProtKB-SubCell"/>
</dbReference>
<dbReference type="Proteomes" id="UP000661858">
    <property type="component" value="Unassembled WGS sequence"/>
</dbReference>
<feature type="region of interest" description="Disordered" evidence="6">
    <location>
        <begin position="149"/>
        <end position="181"/>
    </location>
</feature>
<keyword evidence="5 7" id="KW-0472">Membrane</keyword>
<keyword evidence="2" id="KW-1003">Cell membrane</keyword>
<evidence type="ECO:0000256" key="5">
    <source>
        <dbReference type="ARBA" id="ARBA00023136"/>
    </source>
</evidence>
<keyword evidence="4 7" id="KW-1133">Transmembrane helix</keyword>
<evidence type="ECO:0000256" key="4">
    <source>
        <dbReference type="ARBA" id="ARBA00022989"/>
    </source>
</evidence>
<protein>
    <submittedName>
        <fullName evidence="8">LysE family transporter</fullName>
    </submittedName>
</protein>
<proteinExistence type="predicted"/>
<evidence type="ECO:0000256" key="7">
    <source>
        <dbReference type="SAM" id="Phobius"/>
    </source>
</evidence>
<dbReference type="PANTHER" id="PTHR30086">
    <property type="entry name" value="ARGININE EXPORTER PROTEIN ARGO"/>
    <property type="match status" value="1"/>
</dbReference>
<evidence type="ECO:0000313" key="8">
    <source>
        <dbReference type="EMBL" id="MBL1087311.1"/>
    </source>
</evidence>
<comment type="subcellular location">
    <subcellularLocation>
        <location evidence="1">Cell membrane</location>
        <topology evidence="1">Multi-pass membrane protein</topology>
    </subcellularLocation>
</comment>
<evidence type="ECO:0000256" key="6">
    <source>
        <dbReference type="SAM" id="MobiDB-lite"/>
    </source>
</evidence>
<evidence type="ECO:0000313" key="9">
    <source>
        <dbReference type="Proteomes" id="UP000661858"/>
    </source>
</evidence>
<keyword evidence="3 7" id="KW-0812">Transmembrane</keyword>
<sequence length="181" mass="19420">MERTAAREETGGPVGLATRLAPVGEEAARGWWRSGFAQGFFINVLNPEAALFFLNVLPQSVNGSASTAQQAFLPAALGILIGVVHWLVLVPAAARLRTLLAPPKTCHRWQSATGWLFVVLGIDVAATARPAGWGRLFSWRHACTHPGRGHNGGAPAFKSVESRESPTGPGLPCHRRRSCQR</sequence>